<keyword evidence="3 5" id="KW-1133">Transmembrane helix</keyword>
<dbReference type="AlphaFoldDB" id="A0AAX6MPQ0"/>
<evidence type="ECO:0000256" key="3">
    <source>
        <dbReference type="ARBA" id="ARBA00022989"/>
    </source>
</evidence>
<evidence type="ECO:0000256" key="2">
    <source>
        <dbReference type="ARBA" id="ARBA00022692"/>
    </source>
</evidence>
<feature type="transmembrane region" description="Helical" evidence="5">
    <location>
        <begin position="20"/>
        <end position="37"/>
    </location>
</feature>
<evidence type="ECO:0000256" key="4">
    <source>
        <dbReference type="ARBA" id="ARBA00023136"/>
    </source>
</evidence>
<sequence length="335" mass="37758">MAAGEPILYSLYVYAPDKGAPIFFTIAYALSAVFHIWQCYRYEAFKLIGLHPACAVLFTLGYALREYGAYNYMYSETTNTPLIMFILSQVFIFVCPPLLELANYHVLGRVFSYVPWCAPLPPARVLTIFGGLMALVETLNSLGVSLSANPSSSSSTQALGSHLTIAALIIQLCLIVIFVCLAALFHQRCLKANIQVKGVKILLHTLYASMGLILVRCIYRLVEHTGNTNVDLDKIEVLRNLSPILRYEAFFYIFEATLMLINSVLWNAWHPGRFLPKEHHIYLSREGIEVHGEKEVDDRLLLEKIANVLAFGLLFRKKKQPQGFEELALYPGSER</sequence>
<protein>
    <recommendedName>
        <fullName evidence="8">RTA1 domain protein</fullName>
    </recommendedName>
</protein>
<reference evidence="6 7" key="1">
    <citation type="journal article" date="2024" name="Front Chem Biol">
        <title>Unveiling the potential of Daldinia eschscholtzii MFLUCC 19-0629 through bioactivity and bioinformatics studies for enhanced sustainable agriculture production.</title>
        <authorList>
            <person name="Brooks S."/>
            <person name="Weaver J.A."/>
            <person name="Klomchit A."/>
            <person name="Alharthi S.A."/>
            <person name="Onlamun T."/>
            <person name="Nurani R."/>
            <person name="Vong T.K."/>
            <person name="Alberti F."/>
            <person name="Greco C."/>
        </authorList>
    </citation>
    <scope>NUCLEOTIDE SEQUENCE [LARGE SCALE GENOMIC DNA]</scope>
    <source>
        <strain evidence="6">MFLUCC 19-0629</strain>
    </source>
</reference>
<accession>A0AAX6MPQ0</accession>
<name>A0AAX6MPQ0_9PEZI</name>
<comment type="caution">
    <text evidence="6">The sequence shown here is derived from an EMBL/GenBank/DDBJ whole genome shotgun (WGS) entry which is preliminary data.</text>
</comment>
<feature type="transmembrane region" description="Helical" evidence="5">
    <location>
        <begin position="201"/>
        <end position="222"/>
    </location>
</feature>
<gene>
    <name evidence="6" type="ORF">Daesc_004582</name>
</gene>
<evidence type="ECO:0000313" key="6">
    <source>
        <dbReference type="EMBL" id="KAK6954615.1"/>
    </source>
</evidence>
<feature type="transmembrane region" description="Helical" evidence="5">
    <location>
        <begin position="249"/>
        <end position="269"/>
    </location>
</feature>
<evidence type="ECO:0000313" key="7">
    <source>
        <dbReference type="Proteomes" id="UP001369815"/>
    </source>
</evidence>
<feature type="transmembrane region" description="Helical" evidence="5">
    <location>
        <begin position="123"/>
        <end position="143"/>
    </location>
</feature>
<dbReference type="GO" id="GO:0016020">
    <property type="term" value="C:membrane"/>
    <property type="evidence" value="ECO:0007669"/>
    <property type="project" value="UniProtKB-SubCell"/>
</dbReference>
<keyword evidence="7" id="KW-1185">Reference proteome</keyword>
<organism evidence="6 7">
    <name type="scientific">Daldinia eschscholtzii</name>
    <dbReference type="NCBI Taxonomy" id="292717"/>
    <lineage>
        <taxon>Eukaryota</taxon>
        <taxon>Fungi</taxon>
        <taxon>Dikarya</taxon>
        <taxon>Ascomycota</taxon>
        <taxon>Pezizomycotina</taxon>
        <taxon>Sordariomycetes</taxon>
        <taxon>Xylariomycetidae</taxon>
        <taxon>Xylariales</taxon>
        <taxon>Hypoxylaceae</taxon>
        <taxon>Daldinia</taxon>
    </lineage>
</organism>
<dbReference type="InterPro" id="IPR007568">
    <property type="entry name" value="RTA1"/>
</dbReference>
<dbReference type="PANTHER" id="PTHR31465">
    <property type="entry name" value="PROTEIN RTA1-RELATED"/>
    <property type="match status" value="1"/>
</dbReference>
<feature type="transmembrane region" description="Helical" evidence="5">
    <location>
        <begin position="82"/>
        <end position="102"/>
    </location>
</feature>
<feature type="transmembrane region" description="Helical" evidence="5">
    <location>
        <begin position="163"/>
        <end position="185"/>
    </location>
</feature>
<comment type="subcellular location">
    <subcellularLocation>
        <location evidence="1">Membrane</location>
        <topology evidence="1">Multi-pass membrane protein</topology>
    </subcellularLocation>
</comment>
<proteinExistence type="predicted"/>
<dbReference type="EMBL" id="JBANMG010000004">
    <property type="protein sequence ID" value="KAK6954615.1"/>
    <property type="molecule type" value="Genomic_DNA"/>
</dbReference>
<dbReference type="Proteomes" id="UP001369815">
    <property type="component" value="Unassembled WGS sequence"/>
</dbReference>
<evidence type="ECO:0000256" key="1">
    <source>
        <dbReference type="ARBA" id="ARBA00004141"/>
    </source>
</evidence>
<dbReference type="PANTHER" id="PTHR31465:SF34">
    <property type="entry name" value="DOMAIN PROTEIN, PUTATIVE (AFU_ORTHOLOGUE AFUA_3G00480)-RELATED"/>
    <property type="match status" value="1"/>
</dbReference>
<dbReference type="Pfam" id="PF04479">
    <property type="entry name" value="RTA1"/>
    <property type="match status" value="1"/>
</dbReference>
<evidence type="ECO:0000256" key="5">
    <source>
        <dbReference type="SAM" id="Phobius"/>
    </source>
</evidence>
<keyword evidence="4 5" id="KW-0472">Membrane</keyword>
<feature type="transmembrane region" description="Helical" evidence="5">
    <location>
        <begin position="44"/>
        <end position="62"/>
    </location>
</feature>
<keyword evidence="2 5" id="KW-0812">Transmembrane</keyword>
<evidence type="ECO:0008006" key="8">
    <source>
        <dbReference type="Google" id="ProtNLM"/>
    </source>
</evidence>